<dbReference type="eggNOG" id="arCOG04214">
    <property type="taxonomic scope" value="Archaea"/>
</dbReference>
<comment type="similarity">
    <text evidence="1">Belongs to the UPF0047 family.</text>
</comment>
<dbReference type="PANTHER" id="PTHR30615:SF8">
    <property type="entry name" value="UPF0047 PROTEIN C4A8.02C"/>
    <property type="match status" value="1"/>
</dbReference>
<sequence length="139" mass="15012">MAVITKTLSFQTRGNDDMIDITSSVQDALSSSGLSSGIVVVFVPGSTASVTTIEYEPGLLKDFPRAMEKLAPRGIRYDHDATWGDGNGYAHVRASTVGPSLVVPFENGRLMLGTWQQIVLVDFDSRPRSRNVIVQAQGV</sequence>
<dbReference type="PIRSF" id="PIRSF004681">
    <property type="entry name" value="UCP004681"/>
    <property type="match status" value="1"/>
</dbReference>
<dbReference type="Proteomes" id="UP000005233">
    <property type="component" value="Chromosome"/>
</dbReference>
<dbReference type="PANTHER" id="PTHR30615">
    <property type="entry name" value="UNCHARACTERIZED PROTEIN YJBQ-RELATED"/>
    <property type="match status" value="1"/>
</dbReference>
<keyword evidence="3" id="KW-1185">Reference proteome</keyword>
<dbReference type="AlphaFoldDB" id="H8I4I1"/>
<evidence type="ECO:0000313" key="3">
    <source>
        <dbReference type="Proteomes" id="UP000005233"/>
    </source>
</evidence>
<evidence type="ECO:0000313" key="2">
    <source>
        <dbReference type="EMBL" id="AFD00160.1"/>
    </source>
</evidence>
<gene>
    <name evidence="2" type="ordered locus">Mtc_1406</name>
</gene>
<dbReference type="SMR" id="H8I4I1"/>
<dbReference type="GeneID" id="11971536"/>
<dbReference type="KEGG" id="mez:Mtc_1406"/>
<name>H8I4I1_METCZ</name>
<dbReference type="SUPFAM" id="SSF111038">
    <property type="entry name" value="YjbQ-like"/>
    <property type="match status" value="1"/>
</dbReference>
<accession>H8I4I1</accession>
<dbReference type="HOGENOM" id="CLU_096980_1_2_2"/>
<dbReference type="OrthoDB" id="6663at2157"/>
<proteinExistence type="inferred from homology"/>
<dbReference type="Gene3D" id="2.60.120.460">
    <property type="entry name" value="YjbQ-like"/>
    <property type="match status" value="1"/>
</dbReference>
<organism evidence="2 3">
    <name type="scientific">Methanocella conradii (strain DSM 24694 / JCM 17849 / CGMCC 1.5162 / HZ254)</name>
    <dbReference type="NCBI Taxonomy" id="1041930"/>
    <lineage>
        <taxon>Archaea</taxon>
        <taxon>Methanobacteriati</taxon>
        <taxon>Methanobacteriota</taxon>
        <taxon>Stenosarchaea group</taxon>
        <taxon>Methanomicrobia</taxon>
        <taxon>Methanocellales</taxon>
        <taxon>Methanocellaceae</taxon>
        <taxon>Methanocella</taxon>
    </lineage>
</organism>
<dbReference type="Pfam" id="PF01894">
    <property type="entry name" value="YjbQ"/>
    <property type="match status" value="1"/>
</dbReference>
<reference evidence="2 3" key="1">
    <citation type="journal article" date="2012" name="J. Bacteriol.">
        <title>Complete genome sequence of a thermophilic methanogen, Methanocella conradii HZ254, isolated from Chinese rice field soil.</title>
        <authorList>
            <person name="Lu Z."/>
            <person name="Lu Y."/>
        </authorList>
    </citation>
    <scope>NUCLEOTIDE SEQUENCE [LARGE SCALE GENOMIC DNA]</scope>
    <source>
        <strain evidence="3">DSM 24694 / JCM 17849 / CGMCC 1.5162 / HZ254</strain>
    </source>
</reference>
<dbReference type="RefSeq" id="WP_014405997.1">
    <property type="nucleotide sequence ID" value="NC_017034.1"/>
</dbReference>
<dbReference type="STRING" id="1041930.Mtc_1406"/>
<protein>
    <submittedName>
        <fullName evidence="2">Secondary thiamine-phosphate synthase enzyme</fullName>
    </submittedName>
</protein>
<evidence type="ECO:0000256" key="1">
    <source>
        <dbReference type="ARBA" id="ARBA00005534"/>
    </source>
</evidence>
<dbReference type="InterPro" id="IPR001602">
    <property type="entry name" value="UPF0047_YjbQ-like"/>
</dbReference>
<dbReference type="InterPro" id="IPR035917">
    <property type="entry name" value="YjbQ-like_sf"/>
</dbReference>
<dbReference type="EMBL" id="CP003243">
    <property type="protein sequence ID" value="AFD00160.1"/>
    <property type="molecule type" value="Genomic_DNA"/>
</dbReference>
<dbReference type="NCBIfam" id="TIGR00149">
    <property type="entry name" value="TIGR00149_YjbQ"/>
    <property type="match status" value="1"/>
</dbReference>